<dbReference type="InterPro" id="IPR036868">
    <property type="entry name" value="TusA-like_sf"/>
</dbReference>
<gene>
    <name evidence="3" type="ORF">SAMN05421799_10113</name>
</gene>
<dbReference type="PROSITE" id="PS01148">
    <property type="entry name" value="UPF0033"/>
    <property type="match status" value="1"/>
</dbReference>
<dbReference type="EMBL" id="FTOO01000001">
    <property type="protein sequence ID" value="SIS49511.1"/>
    <property type="molecule type" value="Genomic_DNA"/>
</dbReference>
<evidence type="ECO:0000259" key="2">
    <source>
        <dbReference type="PROSITE" id="PS50206"/>
    </source>
</evidence>
<proteinExistence type="inferred from homology"/>
<keyword evidence="3" id="KW-0808">Transferase</keyword>
<dbReference type="PROSITE" id="PS00380">
    <property type="entry name" value="RHODANESE_1"/>
    <property type="match status" value="1"/>
</dbReference>
<dbReference type="CDD" id="cd00291">
    <property type="entry name" value="SirA_YedF_YeeD"/>
    <property type="match status" value="1"/>
</dbReference>
<evidence type="ECO:0000256" key="1">
    <source>
        <dbReference type="ARBA" id="ARBA00008984"/>
    </source>
</evidence>
<evidence type="ECO:0000313" key="3">
    <source>
        <dbReference type="EMBL" id="SIS49511.1"/>
    </source>
</evidence>
<dbReference type="AlphaFoldDB" id="A0A1N7JJS4"/>
<keyword evidence="4" id="KW-1185">Reference proteome</keyword>
<dbReference type="GO" id="GO:0004792">
    <property type="term" value="F:thiosulfate-cyanide sulfurtransferase activity"/>
    <property type="evidence" value="ECO:0007669"/>
    <property type="project" value="InterPro"/>
</dbReference>
<dbReference type="Gene3D" id="3.40.250.10">
    <property type="entry name" value="Rhodanese-like domain"/>
    <property type="match status" value="1"/>
</dbReference>
<dbReference type="PROSITE" id="PS50206">
    <property type="entry name" value="RHODANESE_3"/>
    <property type="match status" value="1"/>
</dbReference>
<dbReference type="SMART" id="SM00450">
    <property type="entry name" value="RHOD"/>
    <property type="match status" value="1"/>
</dbReference>
<protein>
    <submittedName>
        <fullName evidence="3">Rhodanese-related sulfurtransferase</fullName>
    </submittedName>
</protein>
<dbReference type="InterPro" id="IPR001307">
    <property type="entry name" value="Thiosulphate_STrfase_CS"/>
</dbReference>
<dbReference type="RefSeq" id="WP_076343875.1">
    <property type="nucleotide sequence ID" value="NZ_FTOO01000001.1"/>
</dbReference>
<comment type="similarity">
    <text evidence="1">Belongs to the sulfur carrier protein TusA family.</text>
</comment>
<dbReference type="CDD" id="cd00158">
    <property type="entry name" value="RHOD"/>
    <property type="match status" value="1"/>
</dbReference>
<evidence type="ECO:0000313" key="4">
    <source>
        <dbReference type="Proteomes" id="UP000186156"/>
    </source>
</evidence>
<sequence length="201" mass="22238">MNSTGQTQAHQVDKLIDCKGLSCPMPMVRTKKAIDEMEPGQVLEVLATDPGSVADIRSWATRTGHQYLGTVEKDGVFRHYIRKAAPEEAKPEKKYPHVASNDELAERLAKGDAVVIDVREPMEYAFGHIPGAVLVPLGTLESRIEELKTYADKDVYVVCRTGNRSDMACQILADHGFTRVKNVVPGMSEWNGPTEQSEVEE</sequence>
<dbReference type="SUPFAM" id="SSF64307">
    <property type="entry name" value="SirA-like"/>
    <property type="match status" value="1"/>
</dbReference>
<reference evidence="4" key="1">
    <citation type="submission" date="2017-01" db="EMBL/GenBank/DDBJ databases">
        <authorList>
            <person name="Varghese N."/>
            <person name="Submissions S."/>
        </authorList>
    </citation>
    <scope>NUCLEOTIDE SEQUENCE [LARGE SCALE GENOMIC DNA]</scope>
    <source>
        <strain evidence="4">DSM 16176</strain>
    </source>
</reference>
<dbReference type="Gene3D" id="3.30.110.40">
    <property type="entry name" value="TusA-like domain"/>
    <property type="match status" value="1"/>
</dbReference>
<dbReference type="PANTHER" id="PTHR33279:SF6">
    <property type="entry name" value="SULFUR CARRIER PROTEIN YEDF-RELATED"/>
    <property type="match status" value="1"/>
</dbReference>
<name>A0A1N7JJS4_9BACL</name>
<dbReference type="OrthoDB" id="9800872at2"/>
<accession>A0A1N7JJS4</accession>
<feature type="domain" description="Rhodanese" evidence="2">
    <location>
        <begin position="109"/>
        <end position="196"/>
    </location>
</feature>
<dbReference type="Proteomes" id="UP000186156">
    <property type="component" value="Unassembled WGS sequence"/>
</dbReference>
<dbReference type="Pfam" id="PF00581">
    <property type="entry name" value="Rhodanese"/>
    <property type="match status" value="1"/>
</dbReference>
<dbReference type="InterPro" id="IPR036873">
    <property type="entry name" value="Rhodanese-like_dom_sf"/>
</dbReference>
<dbReference type="InterPro" id="IPR001763">
    <property type="entry name" value="Rhodanese-like_dom"/>
</dbReference>
<dbReference type="SUPFAM" id="SSF52821">
    <property type="entry name" value="Rhodanese/Cell cycle control phosphatase"/>
    <property type="match status" value="1"/>
</dbReference>
<organism evidence="3 4">
    <name type="scientific">Alicyclobacillus vulcanalis</name>
    <dbReference type="NCBI Taxonomy" id="252246"/>
    <lineage>
        <taxon>Bacteria</taxon>
        <taxon>Bacillati</taxon>
        <taxon>Bacillota</taxon>
        <taxon>Bacilli</taxon>
        <taxon>Bacillales</taxon>
        <taxon>Alicyclobacillaceae</taxon>
        <taxon>Alicyclobacillus</taxon>
    </lineage>
</organism>
<dbReference type="STRING" id="252246.SAMN05421799_10113"/>
<dbReference type="InterPro" id="IPR001455">
    <property type="entry name" value="TusA-like"/>
</dbReference>
<dbReference type="Pfam" id="PF01206">
    <property type="entry name" value="TusA"/>
    <property type="match status" value="1"/>
</dbReference>
<dbReference type="PANTHER" id="PTHR33279">
    <property type="entry name" value="SULFUR CARRIER PROTEIN YEDF-RELATED"/>
    <property type="match status" value="1"/>
</dbReference>